<protein>
    <submittedName>
        <fullName evidence="2">Uncharacterized protein</fullName>
    </submittedName>
</protein>
<feature type="compositionally biased region" description="Low complexity" evidence="1">
    <location>
        <begin position="142"/>
        <end position="165"/>
    </location>
</feature>
<sequence>MEDPATLRFVIREVTAANSVQVDEVIGTEAAVLTAMPTTDGQTVYCAQLAQPITHQIDPAQRDRYDPAYLAEDHTGTFAWTYFVTVHPHQPAALHPGAIGVAAELAFVTDLTLSADAYFDPNKAVWAATVVIDAATTDTVAGQTAPAAPPATATAQHWPPQAAAEPPAPAPVGPAPSQLLHHSDNTVSSHQFAHALDAAISTAATLTGTPADSIPRPQEVKPRKHSRHRGDGPSYSIGSEFRYHTADPIHGLIWKSTTDPEEALYWIVDDVTRSLAITWAHRTPAAATMNDRQLQWTVAVPFWHTLMTALDPRWEAKTRARIAELRDHAGLGRPQRR</sequence>
<reference evidence="2 3" key="1">
    <citation type="journal article" date="2015" name="Genome Biol. Evol.">
        <title>Characterization of Three Mycobacterium spp. with Potential Use in Bioremediation by Genome Sequencing and Comparative Genomics.</title>
        <authorList>
            <person name="Das S."/>
            <person name="Pettersson B.M."/>
            <person name="Behra P.R."/>
            <person name="Ramesh M."/>
            <person name="Dasgupta S."/>
            <person name="Bhattacharya A."/>
            <person name="Kirsebom L.A."/>
        </authorList>
    </citation>
    <scope>NUCLEOTIDE SEQUENCE [LARGE SCALE GENOMIC DNA]</scope>
    <source>
        <strain evidence="2 3">DSM 43826</strain>
    </source>
</reference>
<keyword evidence="3" id="KW-1185">Reference proteome</keyword>
<accession>A0A0J6WKE6</accession>
<name>A0A0J6WKE6_9MYCO</name>
<organism evidence="2 3">
    <name type="scientific">Mycolicibacterium chlorophenolicum</name>
    <dbReference type="NCBI Taxonomy" id="37916"/>
    <lineage>
        <taxon>Bacteria</taxon>
        <taxon>Bacillati</taxon>
        <taxon>Actinomycetota</taxon>
        <taxon>Actinomycetes</taxon>
        <taxon>Mycobacteriales</taxon>
        <taxon>Mycobacteriaceae</taxon>
        <taxon>Mycolicibacterium</taxon>
    </lineage>
</organism>
<dbReference type="Proteomes" id="UP000036513">
    <property type="component" value="Unassembled WGS sequence"/>
</dbReference>
<evidence type="ECO:0000313" key="2">
    <source>
        <dbReference type="EMBL" id="KMO82478.1"/>
    </source>
</evidence>
<evidence type="ECO:0000256" key="1">
    <source>
        <dbReference type="SAM" id="MobiDB-lite"/>
    </source>
</evidence>
<dbReference type="EMBL" id="JYNL01000009">
    <property type="protein sequence ID" value="KMO82478.1"/>
    <property type="molecule type" value="Genomic_DNA"/>
</dbReference>
<dbReference type="RefSeq" id="WP_048469081.1">
    <property type="nucleotide sequence ID" value="NZ_JYNL01000009.1"/>
</dbReference>
<dbReference type="PATRIC" id="fig|37916.4.peg.980"/>
<proteinExistence type="predicted"/>
<dbReference type="AlphaFoldDB" id="A0A0J6WKE6"/>
<feature type="region of interest" description="Disordered" evidence="1">
    <location>
        <begin position="207"/>
        <end position="239"/>
    </location>
</feature>
<comment type="caution">
    <text evidence="2">The sequence shown here is derived from an EMBL/GenBank/DDBJ whole genome shotgun (WGS) entry which is preliminary data.</text>
</comment>
<evidence type="ECO:0000313" key="3">
    <source>
        <dbReference type="Proteomes" id="UP000036513"/>
    </source>
</evidence>
<feature type="region of interest" description="Disordered" evidence="1">
    <location>
        <begin position="142"/>
        <end position="182"/>
    </location>
</feature>
<gene>
    <name evidence="2" type="ORF">MCHLDSM_01101</name>
</gene>